<protein>
    <submittedName>
        <fullName evidence="2">Uncharacterized protein</fullName>
    </submittedName>
</protein>
<sequence length="202" mass="22373">MTILEELPNQKRTGEDYGDVDQQPQNATTDGCPLLTKKVIVIDGMAVVQGMGKPPWIKTCAQWADHFTATLDSKTKEYSEIHLVFDRYNLPFSLKEATRERRQGGKPPTTYHVDDNTPVGKVSAKQFLSSASTKDELTVYLTKKALQHFQGKPKVFIVSNDNDDDESEMQSEVTETADTVAPAEKKQNVERSGPNGKANSPG</sequence>
<dbReference type="EMBL" id="JAINUG010000264">
    <property type="protein sequence ID" value="KAJ8384806.1"/>
    <property type="molecule type" value="Genomic_DNA"/>
</dbReference>
<feature type="region of interest" description="Disordered" evidence="1">
    <location>
        <begin position="1"/>
        <end position="29"/>
    </location>
</feature>
<feature type="region of interest" description="Disordered" evidence="1">
    <location>
        <begin position="157"/>
        <end position="202"/>
    </location>
</feature>
<comment type="caution">
    <text evidence="2">The sequence shown here is derived from an EMBL/GenBank/DDBJ whole genome shotgun (WGS) entry which is preliminary data.</text>
</comment>
<organism evidence="2 3">
    <name type="scientific">Aldrovandia affinis</name>
    <dbReference type="NCBI Taxonomy" id="143900"/>
    <lineage>
        <taxon>Eukaryota</taxon>
        <taxon>Metazoa</taxon>
        <taxon>Chordata</taxon>
        <taxon>Craniata</taxon>
        <taxon>Vertebrata</taxon>
        <taxon>Euteleostomi</taxon>
        <taxon>Actinopterygii</taxon>
        <taxon>Neopterygii</taxon>
        <taxon>Teleostei</taxon>
        <taxon>Notacanthiformes</taxon>
        <taxon>Halosauridae</taxon>
        <taxon>Aldrovandia</taxon>
    </lineage>
</organism>
<dbReference type="AlphaFoldDB" id="A0AAD7W5A7"/>
<gene>
    <name evidence="2" type="ORF">AAFF_G00197930</name>
</gene>
<evidence type="ECO:0000256" key="1">
    <source>
        <dbReference type="SAM" id="MobiDB-lite"/>
    </source>
</evidence>
<evidence type="ECO:0000313" key="2">
    <source>
        <dbReference type="EMBL" id="KAJ8384806.1"/>
    </source>
</evidence>
<proteinExistence type="predicted"/>
<reference evidence="2" key="1">
    <citation type="journal article" date="2023" name="Science">
        <title>Genome structures resolve the early diversification of teleost fishes.</title>
        <authorList>
            <person name="Parey E."/>
            <person name="Louis A."/>
            <person name="Montfort J."/>
            <person name="Bouchez O."/>
            <person name="Roques C."/>
            <person name="Iampietro C."/>
            <person name="Lluch J."/>
            <person name="Castinel A."/>
            <person name="Donnadieu C."/>
            <person name="Desvignes T."/>
            <person name="Floi Bucao C."/>
            <person name="Jouanno E."/>
            <person name="Wen M."/>
            <person name="Mejri S."/>
            <person name="Dirks R."/>
            <person name="Jansen H."/>
            <person name="Henkel C."/>
            <person name="Chen W.J."/>
            <person name="Zahm M."/>
            <person name="Cabau C."/>
            <person name="Klopp C."/>
            <person name="Thompson A.W."/>
            <person name="Robinson-Rechavi M."/>
            <person name="Braasch I."/>
            <person name="Lecointre G."/>
            <person name="Bobe J."/>
            <person name="Postlethwait J.H."/>
            <person name="Berthelot C."/>
            <person name="Roest Crollius H."/>
            <person name="Guiguen Y."/>
        </authorList>
    </citation>
    <scope>NUCLEOTIDE SEQUENCE</scope>
    <source>
        <strain evidence="2">NC1722</strain>
    </source>
</reference>
<feature type="region of interest" description="Disordered" evidence="1">
    <location>
        <begin position="99"/>
        <end position="118"/>
    </location>
</feature>
<accession>A0AAD7W5A7</accession>
<evidence type="ECO:0000313" key="3">
    <source>
        <dbReference type="Proteomes" id="UP001221898"/>
    </source>
</evidence>
<name>A0AAD7W5A7_9TELE</name>
<keyword evidence="3" id="KW-1185">Reference proteome</keyword>
<dbReference type="Proteomes" id="UP001221898">
    <property type="component" value="Unassembled WGS sequence"/>
</dbReference>